<sequence>MRGPRISKHGLASLVGTIMVRACPLPVIACASYATGRDVDGDGYKDSGLRTRAIAATEFRRIGRLRAITQLGLKAGGGQRHLEKGVVLDCHILNQKKRNAMHALYYLSRQLLEPHASKLISI</sequence>
<dbReference type="AlphaFoldDB" id="A0A4Y2C1Y7"/>
<evidence type="ECO:0000313" key="2">
    <source>
        <dbReference type="EMBL" id="GBL98480.1"/>
    </source>
</evidence>
<keyword evidence="1" id="KW-0732">Signal</keyword>
<keyword evidence="3" id="KW-1185">Reference proteome</keyword>
<comment type="caution">
    <text evidence="2">The sequence shown here is derived from an EMBL/GenBank/DDBJ whole genome shotgun (WGS) entry which is preliminary data.</text>
</comment>
<gene>
    <name evidence="2" type="ORF">AVEN_111608_1</name>
</gene>
<evidence type="ECO:0000256" key="1">
    <source>
        <dbReference type="SAM" id="SignalP"/>
    </source>
</evidence>
<dbReference type="Proteomes" id="UP000499080">
    <property type="component" value="Unassembled WGS sequence"/>
</dbReference>
<feature type="chain" id="PRO_5021373444" evidence="1">
    <location>
        <begin position="23"/>
        <end position="122"/>
    </location>
</feature>
<name>A0A4Y2C1Y7_ARAVE</name>
<feature type="signal peptide" evidence="1">
    <location>
        <begin position="1"/>
        <end position="22"/>
    </location>
</feature>
<dbReference type="EMBL" id="BGPR01000140">
    <property type="protein sequence ID" value="GBL98480.1"/>
    <property type="molecule type" value="Genomic_DNA"/>
</dbReference>
<proteinExistence type="predicted"/>
<organism evidence="2 3">
    <name type="scientific">Araneus ventricosus</name>
    <name type="common">Orbweaver spider</name>
    <name type="synonym">Epeira ventricosa</name>
    <dbReference type="NCBI Taxonomy" id="182803"/>
    <lineage>
        <taxon>Eukaryota</taxon>
        <taxon>Metazoa</taxon>
        <taxon>Ecdysozoa</taxon>
        <taxon>Arthropoda</taxon>
        <taxon>Chelicerata</taxon>
        <taxon>Arachnida</taxon>
        <taxon>Araneae</taxon>
        <taxon>Araneomorphae</taxon>
        <taxon>Entelegynae</taxon>
        <taxon>Araneoidea</taxon>
        <taxon>Araneidae</taxon>
        <taxon>Araneus</taxon>
    </lineage>
</organism>
<reference evidence="2 3" key="1">
    <citation type="journal article" date="2019" name="Sci. Rep.">
        <title>Orb-weaving spider Araneus ventricosus genome elucidates the spidroin gene catalogue.</title>
        <authorList>
            <person name="Kono N."/>
            <person name="Nakamura H."/>
            <person name="Ohtoshi R."/>
            <person name="Moran D.A.P."/>
            <person name="Shinohara A."/>
            <person name="Yoshida Y."/>
            <person name="Fujiwara M."/>
            <person name="Mori M."/>
            <person name="Tomita M."/>
            <person name="Arakawa K."/>
        </authorList>
    </citation>
    <scope>NUCLEOTIDE SEQUENCE [LARGE SCALE GENOMIC DNA]</scope>
</reference>
<accession>A0A4Y2C1Y7</accession>
<protein>
    <submittedName>
        <fullName evidence="2">Uncharacterized protein</fullName>
    </submittedName>
</protein>
<evidence type="ECO:0000313" key="3">
    <source>
        <dbReference type="Proteomes" id="UP000499080"/>
    </source>
</evidence>